<keyword evidence="8" id="KW-1185">Reference proteome</keyword>
<sequence length="143" mass="15459">MRDEYLTICSSVIFELIAPDAPVVPVEVELAYSSRDPYAVQASFRTGGESSVNWVFARDLLADGLVAPAGAGDVKVQPVPHDLGRIELELTSPSGHAVFTTCAARLAEFLDRTFEVVPAGSEYSWLDFDAALSNLLANDRARD</sequence>
<comment type="subcellular location">
    <subcellularLocation>
        <location evidence="1">Cell septum</location>
    </subcellularLocation>
</comment>
<proteinExistence type="inferred from homology"/>
<dbReference type="Pfam" id="PF04686">
    <property type="entry name" value="SsgA"/>
    <property type="match status" value="1"/>
</dbReference>
<dbReference type="GO" id="GO:0030435">
    <property type="term" value="P:sporulation resulting in formation of a cellular spore"/>
    <property type="evidence" value="ECO:0007669"/>
    <property type="project" value="UniProtKB-KW"/>
</dbReference>
<keyword evidence="6" id="KW-0131">Cell cycle</keyword>
<dbReference type="EMBL" id="BJVI01000027">
    <property type="protein sequence ID" value="GEL18880.1"/>
    <property type="molecule type" value="Genomic_DNA"/>
</dbReference>
<evidence type="ECO:0000313" key="8">
    <source>
        <dbReference type="Proteomes" id="UP000321328"/>
    </source>
</evidence>
<dbReference type="InterPro" id="IPR038658">
    <property type="entry name" value="SsgB_sf"/>
</dbReference>
<evidence type="ECO:0000313" key="7">
    <source>
        <dbReference type="EMBL" id="GEL18880.1"/>
    </source>
</evidence>
<dbReference type="InterPro" id="IPR006776">
    <property type="entry name" value="SsgB"/>
</dbReference>
<dbReference type="STRING" id="1123024.GCA_000423625_00290"/>
<dbReference type="RefSeq" id="WP_028928562.1">
    <property type="nucleotide sequence ID" value="NZ_AUII01000001.1"/>
</dbReference>
<evidence type="ECO:0000256" key="1">
    <source>
        <dbReference type="ARBA" id="ARBA00004431"/>
    </source>
</evidence>
<evidence type="ECO:0000256" key="6">
    <source>
        <dbReference type="ARBA" id="ARBA00023306"/>
    </source>
</evidence>
<name>A0A511D276_9PSEU</name>
<organism evidence="7 8">
    <name type="scientific">Pseudonocardia asaccharolytica DSM 44247 = NBRC 16224</name>
    <dbReference type="NCBI Taxonomy" id="1123024"/>
    <lineage>
        <taxon>Bacteria</taxon>
        <taxon>Bacillati</taxon>
        <taxon>Actinomycetota</taxon>
        <taxon>Actinomycetes</taxon>
        <taxon>Pseudonocardiales</taxon>
        <taxon>Pseudonocardiaceae</taxon>
        <taxon>Pseudonocardia</taxon>
    </lineage>
</organism>
<keyword evidence="4" id="KW-0749">Sporulation</keyword>
<keyword evidence="3" id="KW-0132">Cell division</keyword>
<dbReference type="OrthoDB" id="3853096at2"/>
<dbReference type="GO" id="GO:0000917">
    <property type="term" value="P:division septum assembly"/>
    <property type="evidence" value="ECO:0007669"/>
    <property type="project" value="UniProtKB-KW"/>
</dbReference>
<dbReference type="AlphaFoldDB" id="A0A511D276"/>
<evidence type="ECO:0000256" key="3">
    <source>
        <dbReference type="ARBA" id="ARBA00022618"/>
    </source>
</evidence>
<dbReference type="Proteomes" id="UP000321328">
    <property type="component" value="Unassembled WGS sequence"/>
</dbReference>
<gene>
    <name evidence="7" type="ORF">PA7_27170</name>
</gene>
<evidence type="ECO:0000256" key="5">
    <source>
        <dbReference type="ARBA" id="ARBA00023210"/>
    </source>
</evidence>
<comment type="caution">
    <text evidence="7">The sequence shown here is derived from an EMBL/GenBank/DDBJ whole genome shotgun (WGS) entry which is preliminary data.</text>
</comment>
<comment type="similarity">
    <text evidence="2">Belongs to the SsgA family.</text>
</comment>
<evidence type="ECO:0000256" key="4">
    <source>
        <dbReference type="ARBA" id="ARBA00022969"/>
    </source>
</evidence>
<accession>A0A511D276</accession>
<protein>
    <submittedName>
        <fullName evidence="7">Sporulation protein SsgA</fullName>
    </submittedName>
</protein>
<reference evidence="7 8" key="1">
    <citation type="submission" date="2019-07" db="EMBL/GenBank/DDBJ databases">
        <title>Whole genome shotgun sequence of Pseudonocardia asaccharolytica NBRC 16224.</title>
        <authorList>
            <person name="Hosoyama A."/>
            <person name="Uohara A."/>
            <person name="Ohji S."/>
            <person name="Ichikawa N."/>
        </authorList>
    </citation>
    <scope>NUCLEOTIDE SEQUENCE [LARGE SCALE GENOMIC DNA]</scope>
    <source>
        <strain evidence="7 8">NBRC 16224</strain>
    </source>
</reference>
<keyword evidence="5" id="KW-0717">Septation</keyword>
<dbReference type="GO" id="GO:0030428">
    <property type="term" value="C:cell septum"/>
    <property type="evidence" value="ECO:0007669"/>
    <property type="project" value="UniProtKB-SubCell"/>
</dbReference>
<evidence type="ECO:0000256" key="2">
    <source>
        <dbReference type="ARBA" id="ARBA00009323"/>
    </source>
</evidence>
<dbReference type="Gene3D" id="2.30.31.20">
    <property type="entry name" value="Sporulation-specific cell division protein SsgB"/>
    <property type="match status" value="1"/>
</dbReference>